<evidence type="ECO:0000256" key="2">
    <source>
        <dbReference type="ARBA" id="ARBA00004298"/>
    </source>
</evidence>
<keyword evidence="10" id="KW-0496">Mitochondrion</keyword>
<sequence>MGVDVWVNVDECLWEYMGIFVVPAVAVALAMRIGVQQAVAYAADNEERWEEVVDAMVAVAASSPAATLVAADLEAPFKKTSTGPPIQGKARRAAQTDSGSLVVLPNCKWPVHHLCTSWQSARLRITSSLDHHALSSPQRFRHPLVVGGSIGNDASYQVRSQRNCCLCERAGDGSLAPRVQRHSIEGNIANARQNRVLRAARGSKANITGFNMRAFKEAAGQPRYDPWERAEAWRYTGTFSRFNRFKGSLPGLGTATVAFAGYCVYEHFFMQDEHHGEAHH</sequence>
<comment type="function">
    <text evidence="1">Accessory subunit of the mitochondrial membrane respiratory chain NADH dehydrogenase (Complex I), that is believed not to be involved in catalysis. Complex I functions in the transfer of electrons from NADH to the respiratory chain. The immediate electron acceptor for the enzyme is believed to be ubiquinone.</text>
</comment>
<evidence type="ECO:0000256" key="5">
    <source>
        <dbReference type="ARBA" id="ARBA00022660"/>
    </source>
</evidence>
<dbReference type="PROSITE" id="PS00289">
    <property type="entry name" value="PTX_1"/>
    <property type="match status" value="1"/>
</dbReference>
<keyword evidence="6 12" id="KW-0812">Transmembrane</keyword>
<dbReference type="GO" id="GO:0032981">
    <property type="term" value="P:mitochondrial respiratory chain complex I assembly"/>
    <property type="evidence" value="ECO:0007669"/>
    <property type="project" value="TreeGrafter"/>
</dbReference>
<evidence type="ECO:0000256" key="8">
    <source>
        <dbReference type="ARBA" id="ARBA00022982"/>
    </source>
</evidence>
<evidence type="ECO:0000313" key="13">
    <source>
        <dbReference type="EMBL" id="KAH0594947.1"/>
    </source>
</evidence>
<dbReference type="InterPro" id="IPR012576">
    <property type="entry name" value="NDUFB3"/>
</dbReference>
<accession>A0A9P8S5M4</accession>
<evidence type="ECO:0000256" key="4">
    <source>
        <dbReference type="ARBA" id="ARBA00022448"/>
    </source>
</evidence>
<evidence type="ECO:0000256" key="7">
    <source>
        <dbReference type="ARBA" id="ARBA00022792"/>
    </source>
</evidence>
<proteinExistence type="inferred from homology"/>
<feature type="transmembrane region" description="Helical" evidence="12">
    <location>
        <begin position="13"/>
        <end position="31"/>
    </location>
</feature>
<name>A0A9P8S5M4_9HYPO</name>
<protein>
    <recommendedName>
        <fullName evidence="15">NADH:ubiquinone oxidoreductase, B12 subunit</fullName>
    </recommendedName>
</protein>
<dbReference type="GO" id="GO:0022900">
    <property type="term" value="P:electron transport chain"/>
    <property type="evidence" value="ECO:0007669"/>
    <property type="project" value="InterPro"/>
</dbReference>
<keyword evidence="14" id="KW-1185">Reference proteome</keyword>
<dbReference type="GO" id="GO:0005743">
    <property type="term" value="C:mitochondrial inner membrane"/>
    <property type="evidence" value="ECO:0007669"/>
    <property type="project" value="UniProtKB-SubCell"/>
</dbReference>
<dbReference type="EMBL" id="JACEFI010000014">
    <property type="protein sequence ID" value="KAH0594947.1"/>
    <property type="molecule type" value="Genomic_DNA"/>
</dbReference>
<dbReference type="Pfam" id="PF08122">
    <property type="entry name" value="NDUF_B12"/>
    <property type="match status" value="1"/>
</dbReference>
<evidence type="ECO:0000256" key="9">
    <source>
        <dbReference type="ARBA" id="ARBA00022989"/>
    </source>
</evidence>
<evidence type="ECO:0000256" key="6">
    <source>
        <dbReference type="ARBA" id="ARBA00022692"/>
    </source>
</evidence>
<gene>
    <name evidence="13" type="ORF">MHUMG1_07245</name>
</gene>
<keyword evidence="11 12" id="KW-0472">Membrane</keyword>
<evidence type="ECO:0000256" key="12">
    <source>
        <dbReference type="SAM" id="Phobius"/>
    </source>
</evidence>
<evidence type="ECO:0000256" key="11">
    <source>
        <dbReference type="ARBA" id="ARBA00023136"/>
    </source>
</evidence>
<evidence type="ECO:0000313" key="14">
    <source>
        <dbReference type="Proteomes" id="UP000764110"/>
    </source>
</evidence>
<reference evidence="13 14" key="1">
    <citation type="submission" date="2020-07" db="EMBL/GenBank/DDBJ databases">
        <title>Metarhizium humberi genome.</title>
        <authorList>
            <person name="Lysoe E."/>
        </authorList>
    </citation>
    <scope>NUCLEOTIDE SEQUENCE [LARGE SCALE GENOMIC DNA]</scope>
    <source>
        <strain evidence="13 14">ESALQ1638</strain>
    </source>
</reference>
<comment type="caution">
    <text evidence="13">The sequence shown here is derived from an EMBL/GenBank/DDBJ whole genome shotgun (WGS) entry which is preliminary data.</text>
</comment>
<dbReference type="AlphaFoldDB" id="A0A9P8S5M4"/>
<evidence type="ECO:0000256" key="10">
    <source>
        <dbReference type="ARBA" id="ARBA00023128"/>
    </source>
</evidence>
<organism evidence="13 14">
    <name type="scientific">Metarhizium humberi</name>
    <dbReference type="NCBI Taxonomy" id="2596975"/>
    <lineage>
        <taxon>Eukaryota</taxon>
        <taxon>Fungi</taxon>
        <taxon>Dikarya</taxon>
        <taxon>Ascomycota</taxon>
        <taxon>Pezizomycotina</taxon>
        <taxon>Sordariomycetes</taxon>
        <taxon>Hypocreomycetidae</taxon>
        <taxon>Hypocreales</taxon>
        <taxon>Clavicipitaceae</taxon>
        <taxon>Metarhizium</taxon>
    </lineage>
</organism>
<keyword evidence="5" id="KW-0679">Respiratory chain</keyword>
<dbReference type="InterPro" id="IPR030476">
    <property type="entry name" value="Pentaxin_CS"/>
</dbReference>
<evidence type="ECO:0008006" key="15">
    <source>
        <dbReference type="Google" id="ProtNLM"/>
    </source>
</evidence>
<dbReference type="Proteomes" id="UP000764110">
    <property type="component" value="Unassembled WGS sequence"/>
</dbReference>
<keyword evidence="8" id="KW-0249">Electron transport</keyword>
<comment type="subcellular location">
    <subcellularLocation>
        <location evidence="2">Mitochondrion inner membrane</location>
        <topology evidence="2">Single-pass membrane protein</topology>
        <orientation evidence="2">Matrix side</orientation>
    </subcellularLocation>
</comment>
<dbReference type="PANTHER" id="PTHR15082:SF2">
    <property type="entry name" value="NADH DEHYDROGENASE [UBIQUINONE] 1 BETA SUBCOMPLEX SUBUNIT 3"/>
    <property type="match status" value="1"/>
</dbReference>
<comment type="similarity">
    <text evidence="3">Belongs to the complex I NDUFB3 subunit family.</text>
</comment>
<keyword evidence="4" id="KW-0813">Transport</keyword>
<dbReference type="PANTHER" id="PTHR15082">
    <property type="entry name" value="NADH-UBIQUINONE OXIDOREDUCTASE B12 SUBUNIT"/>
    <property type="match status" value="1"/>
</dbReference>
<keyword evidence="9 12" id="KW-1133">Transmembrane helix</keyword>
<evidence type="ECO:0000256" key="3">
    <source>
        <dbReference type="ARBA" id="ARBA00005667"/>
    </source>
</evidence>
<keyword evidence="7" id="KW-0999">Mitochondrion inner membrane</keyword>
<evidence type="ECO:0000256" key="1">
    <source>
        <dbReference type="ARBA" id="ARBA00003195"/>
    </source>
</evidence>